<dbReference type="PANTHER" id="PTHR15549:SF26">
    <property type="entry name" value="AXIAL BUDDING PATTERN PROTEIN 2-RELATED"/>
    <property type="match status" value="1"/>
</dbReference>
<evidence type="ECO:0000256" key="7">
    <source>
        <dbReference type="SAM" id="SignalP"/>
    </source>
</evidence>
<keyword evidence="3 6" id="KW-1133">Transmembrane helix</keyword>
<gene>
    <name evidence="8" type="ORF">GLAREA_00928</name>
</gene>
<evidence type="ECO:0000313" key="9">
    <source>
        <dbReference type="Proteomes" id="UP000016922"/>
    </source>
</evidence>
<dbReference type="OrthoDB" id="5215637at2759"/>
<keyword evidence="4 6" id="KW-0472">Membrane</keyword>
<evidence type="ECO:0000256" key="2">
    <source>
        <dbReference type="ARBA" id="ARBA00022692"/>
    </source>
</evidence>
<dbReference type="Proteomes" id="UP000016922">
    <property type="component" value="Unassembled WGS sequence"/>
</dbReference>
<evidence type="ECO:0000313" key="8">
    <source>
        <dbReference type="EMBL" id="EPE29768.1"/>
    </source>
</evidence>
<dbReference type="KEGG" id="glz:GLAREA_00928"/>
<organism evidence="8 9">
    <name type="scientific">Glarea lozoyensis (strain ATCC 20868 / MF5171)</name>
    <dbReference type="NCBI Taxonomy" id="1116229"/>
    <lineage>
        <taxon>Eukaryota</taxon>
        <taxon>Fungi</taxon>
        <taxon>Dikarya</taxon>
        <taxon>Ascomycota</taxon>
        <taxon>Pezizomycotina</taxon>
        <taxon>Leotiomycetes</taxon>
        <taxon>Helotiales</taxon>
        <taxon>Helotiaceae</taxon>
        <taxon>Glarea</taxon>
    </lineage>
</organism>
<evidence type="ECO:0000256" key="5">
    <source>
        <dbReference type="SAM" id="MobiDB-lite"/>
    </source>
</evidence>
<reference evidence="8 9" key="1">
    <citation type="journal article" date="2013" name="BMC Genomics">
        <title>Genomics-driven discovery of the pneumocandin biosynthetic gene cluster in the fungus Glarea lozoyensis.</title>
        <authorList>
            <person name="Chen L."/>
            <person name="Yue Q."/>
            <person name="Zhang X."/>
            <person name="Xiang M."/>
            <person name="Wang C."/>
            <person name="Li S."/>
            <person name="Che Y."/>
            <person name="Ortiz-Lopez F.J."/>
            <person name="Bills G.F."/>
            <person name="Liu X."/>
            <person name="An Z."/>
        </authorList>
    </citation>
    <scope>NUCLEOTIDE SEQUENCE [LARGE SCALE GENOMIC DNA]</scope>
    <source>
        <strain evidence="9">ATCC 20868 / MF5171</strain>
    </source>
</reference>
<dbReference type="RefSeq" id="XP_008083877.1">
    <property type="nucleotide sequence ID" value="XM_008085686.1"/>
</dbReference>
<dbReference type="GO" id="GO:0071944">
    <property type="term" value="C:cell periphery"/>
    <property type="evidence" value="ECO:0007669"/>
    <property type="project" value="UniProtKB-ARBA"/>
</dbReference>
<evidence type="ECO:0008006" key="10">
    <source>
        <dbReference type="Google" id="ProtNLM"/>
    </source>
</evidence>
<evidence type="ECO:0000256" key="1">
    <source>
        <dbReference type="ARBA" id="ARBA00004167"/>
    </source>
</evidence>
<feature type="region of interest" description="Disordered" evidence="5">
    <location>
        <begin position="137"/>
        <end position="197"/>
    </location>
</feature>
<feature type="transmembrane region" description="Helical" evidence="6">
    <location>
        <begin position="197"/>
        <end position="220"/>
    </location>
</feature>
<dbReference type="OMA" id="NASHYAY"/>
<dbReference type="EMBL" id="KE145367">
    <property type="protein sequence ID" value="EPE29768.1"/>
    <property type="molecule type" value="Genomic_DNA"/>
</dbReference>
<dbReference type="GeneID" id="19459986"/>
<feature type="compositionally biased region" description="Low complexity" evidence="5">
    <location>
        <begin position="141"/>
        <end position="179"/>
    </location>
</feature>
<protein>
    <recommendedName>
        <fullName evidence="10">Mid2 domain-containing protein</fullName>
    </recommendedName>
</protein>
<comment type="subcellular location">
    <subcellularLocation>
        <location evidence="1">Membrane</location>
        <topology evidence="1">Single-pass membrane protein</topology>
    </subcellularLocation>
</comment>
<dbReference type="eggNOG" id="ENOG502SV8X">
    <property type="taxonomic scope" value="Eukaryota"/>
</dbReference>
<dbReference type="PANTHER" id="PTHR15549">
    <property type="entry name" value="PAIRED IMMUNOGLOBULIN-LIKE TYPE 2 RECEPTOR"/>
    <property type="match status" value="1"/>
</dbReference>
<evidence type="ECO:0000256" key="3">
    <source>
        <dbReference type="ARBA" id="ARBA00022989"/>
    </source>
</evidence>
<feature type="signal peptide" evidence="7">
    <location>
        <begin position="1"/>
        <end position="22"/>
    </location>
</feature>
<keyword evidence="2 6" id="KW-0812">Transmembrane</keyword>
<dbReference type="HOGENOM" id="CLU_055859_4_1_1"/>
<dbReference type="AlphaFoldDB" id="S3DTP7"/>
<feature type="region of interest" description="Disordered" evidence="5">
    <location>
        <begin position="266"/>
        <end position="320"/>
    </location>
</feature>
<feature type="compositionally biased region" description="Basic and acidic residues" evidence="5">
    <location>
        <begin position="284"/>
        <end position="293"/>
    </location>
</feature>
<keyword evidence="7" id="KW-0732">Signal</keyword>
<keyword evidence="9" id="KW-1185">Reference proteome</keyword>
<sequence>MFSVAESLANIFLLSALPLLCAQNVPTTCYSIDGSSGLDSGFRCDNTTTGHSTCCAAGAICYSNGVCQQSNGPVQDYLRVGCTDKTWKDPACLEQCTHLRETEKQESGSVMAQLHLQINTVVTMALPVLGLSNAMPARQQSSTSSTSSFSTTTTSSSSSASTATASTTLVSAPSQSTSETPPPTSTQTDDGKSTNTAAIGAGVGVPVGAIALGLIAFLAWRHRKKNTRKGGRLVDDMDGGYTPADNTASPAQELHRVNPVAVATRDRKSFEGGLEYNGPLPSTRELEEGREYDGSSPPIRELDGTSAVHELEGSGAQKWL</sequence>
<proteinExistence type="predicted"/>
<dbReference type="InterPro" id="IPR051694">
    <property type="entry name" value="Immunoregulatory_rcpt-like"/>
</dbReference>
<evidence type="ECO:0000256" key="6">
    <source>
        <dbReference type="SAM" id="Phobius"/>
    </source>
</evidence>
<accession>S3DTP7</accession>
<dbReference type="GO" id="GO:0016020">
    <property type="term" value="C:membrane"/>
    <property type="evidence" value="ECO:0007669"/>
    <property type="project" value="UniProtKB-SubCell"/>
</dbReference>
<name>S3DTP7_GLAL2</name>
<evidence type="ECO:0000256" key="4">
    <source>
        <dbReference type="ARBA" id="ARBA00023136"/>
    </source>
</evidence>
<feature type="chain" id="PRO_5004519874" description="Mid2 domain-containing protein" evidence="7">
    <location>
        <begin position="23"/>
        <end position="320"/>
    </location>
</feature>